<dbReference type="RefSeq" id="WP_066875756.1">
    <property type="nucleotide sequence ID" value="NZ_LNQB01000076.1"/>
</dbReference>
<protein>
    <submittedName>
        <fullName evidence="5">AraC family transcriptional regulator</fullName>
    </submittedName>
</protein>
<dbReference type="PANTHER" id="PTHR46796:SF12">
    <property type="entry name" value="HTH-TYPE DNA-BINDING TRANSCRIPTIONAL ACTIVATOR EUTR"/>
    <property type="match status" value="1"/>
</dbReference>
<evidence type="ECO:0000256" key="2">
    <source>
        <dbReference type="ARBA" id="ARBA00023125"/>
    </source>
</evidence>
<dbReference type="GO" id="GO:0003700">
    <property type="term" value="F:DNA-binding transcription factor activity"/>
    <property type="evidence" value="ECO:0007669"/>
    <property type="project" value="InterPro"/>
</dbReference>
<dbReference type="AlphaFoldDB" id="A0A178Y8J5"/>
<dbReference type="PANTHER" id="PTHR46796">
    <property type="entry name" value="HTH-TYPE TRANSCRIPTIONAL ACTIVATOR RHAS-RELATED"/>
    <property type="match status" value="1"/>
</dbReference>
<comment type="caution">
    <text evidence="5">The sequence shown here is derived from an EMBL/GenBank/DDBJ whole genome shotgun (WGS) entry which is preliminary data.</text>
</comment>
<dbReference type="InterPro" id="IPR009057">
    <property type="entry name" value="Homeodomain-like_sf"/>
</dbReference>
<evidence type="ECO:0000256" key="3">
    <source>
        <dbReference type="ARBA" id="ARBA00023163"/>
    </source>
</evidence>
<reference evidence="5 6" key="1">
    <citation type="submission" date="2015-11" db="EMBL/GenBank/DDBJ databases">
        <title>Ensifer anhuiense sp. nov., an effective nitrogen fixation bacterium with Glycine soja.</title>
        <authorList>
            <person name="Yan H."/>
            <person name="Chen W."/>
        </authorList>
    </citation>
    <scope>NUCLEOTIDE SEQUENCE [LARGE SCALE GENOMIC DNA]</scope>
    <source>
        <strain evidence="5 6">LMG 7837</strain>
    </source>
</reference>
<dbReference type="SUPFAM" id="SSF46689">
    <property type="entry name" value="Homeodomain-like"/>
    <property type="match status" value="2"/>
</dbReference>
<name>A0A178Y8J5_SINSA</name>
<dbReference type="EMBL" id="LNQB01000076">
    <property type="protein sequence ID" value="OAP43840.1"/>
    <property type="molecule type" value="Genomic_DNA"/>
</dbReference>
<dbReference type="OrthoDB" id="7285481at2"/>
<dbReference type="PROSITE" id="PS01124">
    <property type="entry name" value="HTH_ARAC_FAMILY_2"/>
    <property type="match status" value="1"/>
</dbReference>
<feature type="domain" description="HTH araC/xylS-type" evidence="4">
    <location>
        <begin position="219"/>
        <end position="319"/>
    </location>
</feature>
<dbReference type="InterPro" id="IPR035418">
    <property type="entry name" value="AraC-bd_2"/>
</dbReference>
<keyword evidence="2" id="KW-0238">DNA-binding</keyword>
<evidence type="ECO:0000256" key="1">
    <source>
        <dbReference type="ARBA" id="ARBA00023015"/>
    </source>
</evidence>
<keyword evidence="3" id="KW-0804">Transcription</keyword>
<keyword evidence="1" id="KW-0805">Transcription regulation</keyword>
<gene>
    <name evidence="5" type="ORF">ATB98_08120</name>
</gene>
<dbReference type="Pfam" id="PF14525">
    <property type="entry name" value="AraC_binding_2"/>
    <property type="match status" value="1"/>
</dbReference>
<proteinExistence type="predicted"/>
<accession>A0A178Y8J5</accession>
<dbReference type="SMART" id="SM00342">
    <property type="entry name" value="HTH_ARAC"/>
    <property type="match status" value="1"/>
</dbReference>
<dbReference type="GO" id="GO:0043565">
    <property type="term" value="F:sequence-specific DNA binding"/>
    <property type="evidence" value="ECO:0007669"/>
    <property type="project" value="InterPro"/>
</dbReference>
<evidence type="ECO:0000313" key="6">
    <source>
        <dbReference type="Proteomes" id="UP000078507"/>
    </source>
</evidence>
<dbReference type="Gene3D" id="1.10.10.60">
    <property type="entry name" value="Homeodomain-like"/>
    <property type="match status" value="1"/>
</dbReference>
<organism evidence="5 6">
    <name type="scientific">Sinorhizobium saheli</name>
    <dbReference type="NCBI Taxonomy" id="36856"/>
    <lineage>
        <taxon>Bacteria</taxon>
        <taxon>Pseudomonadati</taxon>
        <taxon>Pseudomonadota</taxon>
        <taxon>Alphaproteobacteria</taxon>
        <taxon>Hyphomicrobiales</taxon>
        <taxon>Rhizobiaceae</taxon>
        <taxon>Sinorhizobium/Ensifer group</taxon>
        <taxon>Sinorhizobium</taxon>
    </lineage>
</organism>
<dbReference type="Pfam" id="PF12833">
    <property type="entry name" value="HTH_18"/>
    <property type="match status" value="1"/>
</dbReference>
<dbReference type="InterPro" id="IPR018060">
    <property type="entry name" value="HTH_AraC"/>
</dbReference>
<dbReference type="PROSITE" id="PS00041">
    <property type="entry name" value="HTH_ARAC_FAMILY_1"/>
    <property type="match status" value="1"/>
</dbReference>
<sequence>MSHRSSTVFQGNDPDELAAALSTPRSPIIVEPLGGGPLAFRGEFFTAGPMTFGDCAYQGDIRCQRLAASGRLLVFLPIEGDALFDNGRDELHSAPGHATIVDGTRNARGELYGSRRHLTTFIDNDRLTALLAAMIERPVEGSLEFTPRLDVDTGAGQMLTQLVETACRGLRGDAPLRRAPLALSALGDAVAHLLLEAVPHRYSDELGRPAALPAPRHVKWAIEFMHAHLGDPITIADVAAAARVSVRTLQQGFRQFRATTPMAYLQELRLAAAHRELTSAPATTTVADVAFRWGFGHLGRFAADYKKRFGQTPSQTLRKWR</sequence>
<keyword evidence="6" id="KW-1185">Reference proteome</keyword>
<evidence type="ECO:0000259" key="4">
    <source>
        <dbReference type="PROSITE" id="PS01124"/>
    </source>
</evidence>
<dbReference type="InterPro" id="IPR050204">
    <property type="entry name" value="AraC_XylS_family_regulators"/>
</dbReference>
<dbReference type="Proteomes" id="UP000078507">
    <property type="component" value="Unassembled WGS sequence"/>
</dbReference>
<dbReference type="STRING" id="36856.ATB98_08120"/>
<evidence type="ECO:0000313" key="5">
    <source>
        <dbReference type="EMBL" id="OAP43840.1"/>
    </source>
</evidence>
<dbReference type="InterPro" id="IPR018062">
    <property type="entry name" value="HTH_AraC-typ_CS"/>
</dbReference>